<keyword evidence="2" id="KW-1185">Reference proteome</keyword>
<evidence type="ECO:0000313" key="1">
    <source>
        <dbReference type="EMBL" id="TFK64574.1"/>
    </source>
</evidence>
<reference evidence="1 2" key="1">
    <citation type="journal article" date="2019" name="Nat. Ecol. Evol.">
        <title>Megaphylogeny resolves global patterns of mushroom evolution.</title>
        <authorList>
            <person name="Varga T."/>
            <person name="Krizsan K."/>
            <person name="Foldi C."/>
            <person name="Dima B."/>
            <person name="Sanchez-Garcia M."/>
            <person name="Sanchez-Ramirez S."/>
            <person name="Szollosi G.J."/>
            <person name="Szarkandi J.G."/>
            <person name="Papp V."/>
            <person name="Albert L."/>
            <person name="Andreopoulos W."/>
            <person name="Angelini C."/>
            <person name="Antonin V."/>
            <person name="Barry K.W."/>
            <person name="Bougher N.L."/>
            <person name="Buchanan P."/>
            <person name="Buyck B."/>
            <person name="Bense V."/>
            <person name="Catcheside P."/>
            <person name="Chovatia M."/>
            <person name="Cooper J."/>
            <person name="Damon W."/>
            <person name="Desjardin D."/>
            <person name="Finy P."/>
            <person name="Geml J."/>
            <person name="Haridas S."/>
            <person name="Hughes K."/>
            <person name="Justo A."/>
            <person name="Karasinski D."/>
            <person name="Kautmanova I."/>
            <person name="Kiss B."/>
            <person name="Kocsube S."/>
            <person name="Kotiranta H."/>
            <person name="LaButti K.M."/>
            <person name="Lechner B.E."/>
            <person name="Liimatainen K."/>
            <person name="Lipzen A."/>
            <person name="Lukacs Z."/>
            <person name="Mihaltcheva S."/>
            <person name="Morgado L.N."/>
            <person name="Niskanen T."/>
            <person name="Noordeloos M.E."/>
            <person name="Ohm R.A."/>
            <person name="Ortiz-Santana B."/>
            <person name="Ovrebo C."/>
            <person name="Racz N."/>
            <person name="Riley R."/>
            <person name="Savchenko A."/>
            <person name="Shiryaev A."/>
            <person name="Soop K."/>
            <person name="Spirin V."/>
            <person name="Szebenyi C."/>
            <person name="Tomsovsky M."/>
            <person name="Tulloss R.E."/>
            <person name="Uehling J."/>
            <person name="Grigoriev I.V."/>
            <person name="Vagvolgyi C."/>
            <person name="Papp T."/>
            <person name="Martin F.M."/>
            <person name="Miettinen O."/>
            <person name="Hibbett D.S."/>
            <person name="Nagy L.G."/>
        </authorList>
    </citation>
    <scope>NUCLEOTIDE SEQUENCE [LARGE SCALE GENOMIC DNA]</scope>
    <source>
        <strain evidence="1 2">NL-1719</strain>
    </source>
</reference>
<protein>
    <submittedName>
        <fullName evidence="1">Uncharacterized protein</fullName>
    </submittedName>
</protein>
<dbReference type="EMBL" id="ML208469">
    <property type="protein sequence ID" value="TFK64574.1"/>
    <property type="molecule type" value="Genomic_DNA"/>
</dbReference>
<organism evidence="1 2">
    <name type="scientific">Pluteus cervinus</name>
    <dbReference type="NCBI Taxonomy" id="181527"/>
    <lineage>
        <taxon>Eukaryota</taxon>
        <taxon>Fungi</taxon>
        <taxon>Dikarya</taxon>
        <taxon>Basidiomycota</taxon>
        <taxon>Agaricomycotina</taxon>
        <taxon>Agaricomycetes</taxon>
        <taxon>Agaricomycetidae</taxon>
        <taxon>Agaricales</taxon>
        <taxon>Pluteineae</taxon>
        <taxon>Pluteaceae</taxon>
        <taxon>Pluteus</taxon>
    </lineage>
</organism>
<sequence length="519" mass="59191">MSIPPQFHDPYFHERTRIEADIQSLEKRLQDLRATRNSFLPISTLPHDVLCWIFQIAKTERHCIEATTTHRLTWVCRHWREIALGFPSLWVDVDPSLGPSWFRVHLERSKEANLSAMIWNGDNLNIPTMANQLVPQMHRISDLIVENTGIDLAEDRNSIMVTPAPALRSLEMQDVVLPQIFFSGVAPLLKWVSLTYFTGFRFSTIPFSSITDLTLDHPKPKLSLSYFLENIISFPHLQRLTLSSALYESPDPVSPEWYHSAQSHFPNIRHVALTDTPFTIAVKLFTYVPIHDELETKVIFYNPNVEKEQEYIQPYLRLVSLLRFFEPTRYPQLVVSRNKLELTSASSSGAAARFITAERGIFSWPSLVQILEQSNLESLQSLKYCSFEALSSPILDSIFWRLPNLRNLEVVGIGATFLIAHLANLEPSSLDYKSANDVANGPLPALRRLVLQDIKSDDLPNKDVITLFCGVLALRKKLGFGPEEVVIIKLPQSFLTDQLASMCADSIRVEEVKPENLWM</sequence>
<dbReference type="Proteomes" id="UP000308600">
    <property type="component" value="Unassembled WGS sequence"/>
</dbReference>
<accession>A0ACD3AGR6</accession>
<evidence type="ECO:0000313" key="2">
    <source>
        <dbReference type="Proteomes" id="UP000308600"/>
    </source>
</evidence>
<name>A0ACD3AGR6_9AGAR</name>
<gene>
    <name evidence="1" type="ORF">BDN72DRAFT_846446</name>
</gene>
<proteinExistence type="predicted"/>